<protein>
    <submittedName>
        <fullName evidence="1">Uncharacterized protein</fullName>
    </submittedName>
</protein>
<evidence type="ECO:0000313" key="1">
    <source>
        <dbReference type="EMBL" id="CAF4569749.1"/>
    </source>
</evidence>
<gene>
    <name evidence="1" type="ORF">TMI583_LOCUS50132</name>
</gene>
<reference evidence="1" key="1">
    <citation type="submission" date="2021-02" db="EMBL/GenBank/DDBJ databases">
        <authorList>
            <person name="Nowell W R."/>
        </authorList>
    </citation>
    <scope>NUCLEOTIDE SEQUENCE</scope>
</reference>
<evidence type="ECO:0000313" key="2">
    <source>
        <dbReference type="Proteomes" id="UP000682733"/>
    </source>
</evidence>
<proteinExistence type="predicted"/>
<name>A0A8S2YNR2_9BILA</name>
<comment type="caution">
    <text evidence="1">The sequence shown here is derived from an EMBL/GenBank/DDBJ whole genome shotgun (WGS) entry which is preliminary data.</text>
</comment>
<organism evidence="1 2">
    <name type="scientific">Didymodactylos carnosus</name>
    <dbReference type="NCBI Taxonomy" id="1234261"/>
    <lineage>
        <taxon>Eukaryota</taxon>
        <taxon>Metazoa</taxon>
        <taxon>Spiralia</taxon>
        <taxon>Gnathifera</taxon>
        <taxon>Rotifera</taxon>
        <taxon>Eurotatoria</taxon>
        <taxon>Bdelloidea</taxon>
        <taxon>Philodinida</taxon>
        <taxon>Philodinidae</taxon>
        <taxon>Didymodactylos</taxon>
    </lineage>
</organism>
<sequence length="111" mass="12890">MEKCPLPKGYMSLLTSTLIHTENTLVAYPYSAYLVGDQPKDYFYTDREQSDLTRQFLRDFVNKQHIQTALTLEDINKENLKVPYTGIAFPIDTSIDNETLTAFTISFDYEY</sequence>
<dbReference type="EMBL" id="CAJOBA010116845">
    <property type="protein sequence ID" value="CAF4569749.1"/>
    <property type="molecule type" value="Genomic_DNA"/>
</dbReference>
<dbReference type="Proteomes" id="UP000682733">
    <property type="component" value="Unassembled WGS sequence"/>
</dbReference>
<dbReference type="AlphaFoldDB" id="A0A8S2YNR2"/>
<accession>A0A8S2YNR2</accession>
<feature type="non-terminal residue" evidence="1">
    <location>
        <position position="111"/>
    </location>
</feature>